<feature type="transmembrane region" description="Helical" evidence="2">
    <location>
        <begin position="93"/>
        <end position="112"/>
    </location>
</feature>
<evidence type="ECO:0000313" key="3">
    <source>
        <dbReference type="EMBL" id="MDR7083608.1"/>
    </source>
</evidence>
<protein>
    <submittedName>
        <fullName evidence="3">Uncharacterized protein</fullName>
    </submittedName>
</protein>
<accession>A0ABU1UEJ0</accession>
<proteinExistence type="predicted"/>
<evidence type="ECO:0000256" key="1">
    <source>
        <dbReference type="SAM" id="MobiDB-lite"/>
    </source>
</evidence>
<dbReference type="Proteomes" id="UP001252243">
    <property type="component" value="Unassembled WGS sequence"/>
</dbReference>
<keyword evidence="4" id="KW-1185">Reference proteome</keyword>
<gene>
    <name evidence="3" type="ORF">J2X01_002903</name>
</gene>
<feature type="transmembrane region" description="Helical" evidence="2">
    <location>
        <begin position="133"/>
        <end position="157"/>
    </location>
</feature>
<feature type="region of interest" description="Disordered" evidence="1">
    <location>
        <begin position="1"/>
        <end position="39"/>
    </location>
</feature>
<feature type="compositionally biased region" description="Polar residues" evidence="1">
    <location>
        <begin position="1"/>
        <end position="14"/>
    </location>
</feature>
<evidence type="ECO:0000256" key="2">
    <source>
        <dbReference type="SAM" id="Phobius"/>
    </source>
</evidence>
<dbReference type="EMBL" id="JAVDVQ010000012">
    <property type="protein sequence ID" value="MDR7083608.1"/>
    <property type="molecule type" value="Genomic_DNA"/>
</dbReference>
<reference evidence="3 4" key="1">
    <citation type="submission" date="2023-07" db="EMBL/GenBank/DDBJ databases">
        <title>Sorghum-associated microbial communities from plants grown in Nebraska, USA.</title>
        <authorList>
            <person name="Schachtman D."/>
        </authorList>
    </citation>
    <scope>NUCLEOTIDE SEQUENCE [LARGE SCALE GENOMIC DNA]</scope>
    <source>
        <strain evidence="3 4">BE167</strain>
    </source>
</reference>
<feature type="compositionally biased region" description="Low complexity" evidence="1">
    <location>
        <begin position="15"/>
        <end position="39"/>
    </location>
</feature>
<name>A0ABU1UEJ0_9MICC</name>
<keyword evidence="2" id="KW-1133">Transmembrane helix</keyword>
<organism evidence="3 4">
    <name type="scientific">Arthrobacter ginsengisoli</name>
    <dbReference type="NCBI Taxonomy" id="1356565"/>
    <lineage>
        <taxon>Bacteria</taxon>
        <taxon>Bacillati</taxon>
        <taxon>Actinomycetota</taxon>
        <taxon>Actinomycetes</taxon>
        <taxon>Micrococcales</taxon>
        <taxon>Micrococcaceae</taxon>
        <taxon>Arthrobacter</taxon>
    </lineage>
</organism>
<sequence>MSSGSNPFDFSKYNSSGPAPSSAPSLTNGQPQAPAAAPSGNASFGFGSQQAAADLSPQFGAAAKAPVIWLAGAIACALVAIVVAAGFGASPPLAISAWFVGGPIAIALIACFSLRDTRARTHTLYSADARVPWIYRLALVLSLAAVVVSALSIANWVGRL</sequence>
<keyword evidence="2" id="KW-0472">Membrane</keyword>
<keyword evidence="2" id="KW-0812">Transmembrane</keyword>
<evidence type="ECO:0000313" key="4">
    <source>
        <dbReference type="Proteomes" id="UP001252243"/>
    </source>
</evidence>
<feature type="transmembrane region" description="Helical" evidence="2">
    <location>
        <begin position="67"/>
        <end position="87"/>
    </location>
</feature>
<comment type="caution">
    <text evidence="3">The sequence shown here is derived from an EMBL/GenBank/DDBJ whole genome shotgun (WGS) entry which is preliminary data.</text>
</comment>
<dbReference type="RefSeq" id="WP_310058621.1">
    <property type="nucleotide sequence ID" value="NZ_JAVDVQ010000012.1"/>
</dbReference>